<dbReference type="Proteomes" id="UP001153620">
    <property type="component" value="Chromosome 2"/>
</dbReference>
<gene>
    <name evidence="8" type="ORF">CHIRRI_LOCUS8103</name>
</gene>
<dbReference type="GO" id="GO:0016556">
    <property type="term" value="P:mRNA modification"/>
    <property type="evidence" value="ECO:0007669"/>
    <property type="project" value="InterPro"/>
</dbReference>
<evidence type="ECO:0000256" key="4">
    <source>
        <dbReference type="ARBA" id="ARBA00023187"/>
    </source>
</evidence>
<dbReference type="AlphaFoldDB" id="A0A9N9RXJ9"/>
<evidence type="ECO:0008006" key="10">
    <source>
        <dbReference type="Google" id="ProtNLM"/>
    </source>
</evidence>
<dbReference type="GO" id="GO:0000381">
    <property type="term" value="P:regulation of alternative mRNA splicing, via spliceosome"/>
    <property type="evidence" value="ECO:0007669"/>
    <property type="project" value="InterPro"/>
</dbReference>
<keyword evidence="6" id="KW-0175">Coiled coil</keyword>
<feature type="region of interest" description="Disordered" evidence="7">
    <location>
        <begin position="207"/>
        <end position="231"/>
    </location>
</feature>
<keyword evidence="4" id="KW-0508">mRNA splicing</keyword>
<comment type="similarity">
    <text evidence="2">Belongs to the fl(2)d family.</text>
</comment>
<keyword evidence="9" id="KW-1185">Reference proteome</keyword>
<evidence type="ECO:0000256" key="2">
    <source>
        <dbReference type="ARBA" id="ARBA00010313"/>
    </source>
</evidence>
<feature type="coiled-coil region" evidence="6">
    <location>
        <begin position="137"/>
        <end position="199"/>
    </location>
</feature>
<dbReference type="PANTHER" id="PTHR15217">
    <property type="entry name" value="WILMS' TUMOR 1-ASSOCIATING PROTEIN"/>
    <property type="match status" value="1"/>
</dbReference>
<dbReference type="EMBL" id="OU895878">
    <property type="protein sequence ID" value="CAG9805227.1"/>
    <property type="molecule type" value="Genomic_DNA"/>
</dbReference>
<dbReference type="GO" id="GO:0005634">
    <property type="term" value="C:nucleus"/>
    <property type="evidence" value="ECO:0007669"/>
    <property type="project" value="UniProtKB-SubCell"/>
</dbReference>
<proteinExistence type="inferred from homology"/>
<evidence type="ECO:0000256" key="5">
    <source>
        <dbReference type="ARBA" id="ARBA00023242"/>
    </source>
</evidence>
<sequence>MEEQNMDFDTKFKVLEDENEKLKAALKESQRREKLLMRRNQLNSTQQLDFLNQLNELKYRKIDSNSSTVFDPAVNIIFTKLKNELKATKAKLEDTQNELTAWKFTPDSNTGKRLMAKCRLLYQENEELGKVISNGRLAKLETELAIQKNMNEELKRSHSEFEGIIQDFDIDMEGLTTTIINLQQKLKTAEDKIVKLEKELKEKPDIDNCESLDANDDDLEPPSSKRLCVEN</sequence>
<evidence type="ECO:0000313" key="8">
    <source>
        <dbReference type="EMBL" id="CAG9805227.1"/>
    </source>
</evidence>
<dbReference type="GO" id="GO:0006397">
    <property type="term" value="P:mRNA processing"/>
    <property type="evidence" value="ECO:0007669"/>
    <property type="project" value="UniProtKB-KW"/>
</dbReference>
<organism evidence="8 9">
    <name type="scientific">Chironomus riparius</name>
    <dbReference type="NCBI Taxonomy" id="315576"/>
    <lineage>
        <taxon>Eukaryota</taxon>
        <taxon>Metazoa</taxon>
        <taxon>Ecdysozoa</taxon>
        <taxon>Arthropoda</taxon>
        <taxon>Hexapoda</taxon>
        <taxon>Insecta</taxon>
        <taxon>Pterygota</taxon>
        <taxon>Neoptera</taxon>
        <taxon>Endopterygota</taxon>
        <taxon>Diptera</taxon>
        <taxon>Nematocera</taxon>
        <taxon>Chironomoidea</taxon>
        <taxon>Chironomidae</taxon>
        <taxon>Chironominae</taxon>
        <taxon>Chironomus</taxon>
    </lineage>
</organism>
<dbReference type="Pfam" id="PF17098">
    <property type="entry name" value="Wtap"/>
    <property type="match status" value="1"/>
</dbReference>
<dbReference type="InterPro" id="IPR033757">
    <property type="entry name" value="WTAP"/>
</dbReference>
<feature type="compositionally biased region" description="Acidic residues" evidence="7">
    <location>
        <begin position="207"/>
        <end position="220"/>
    </location>
</feature>
<evidence type="ECO:0000256" key="6">
    <source>
        <dbReference type="SAM" id="Coils"/>
    </source>
</evidence>
<comment type="subcellular location">
    <subcellularLocation>
        <location evidence="1">Nucleus</location>
    </subcellularLocation>
</comment>
<reference evidence="8" key="2">
    <citation type="submission" date="2022-10" db="EMBL/GenBank/DDBJ databases">
        <authorList>
            <consortium name="ENA_rothamsted_submissions"/>
            <consortium name="culmorum"/>
            <person name="King R."/>
        </authorList>
    </citation>
    <scope>NUCLEOTIDE SEQUENCE</scope>
</reference>
<keyword evidence="5" id="KW-0539">Nucleus</keyword>
<evidence type="ECO:0000313" key="9">
    <source>
        <dbReference type="Proteomes" id="UP001153620"/>
    </source>
</evidence>
<accession>A0A9N9RXJ9</accession>
<dbReference type="OrthoDB" id="3366661at2759"/>
<reference evidence="8" key="1">
    <citation type="submission" date="2022-01" db="EMBL/GenBank/DDBJ databases">
        <authorList>
            <person name="King R."/>
        </authorList>
    </citation>
    <scope>NUCLEOTIDE SEQUENCE</scope>
</reference>
<feature type="coiled-coil region" evidence="6">
    <location>
        <begin position="12"/>
        <end position="39"/>
    </location>
</feature>
<evidence type="ECO:0000256" key="7">
    <source>
        <dbReference type="SAM" id="MobiDB-lite"/>
    </source>
</evidence>
<name>A0A9N9RXJ9_9DIPT</name>
<protein>
    <recommendedName>
        <fullName evidence="10">Pre-mRNA-splicing regulator female-lethal(2)D</fullName>
    </recommendedName>
</protein>
<dbReference type="PANTHER" id="PTHR15217:SF0">
    <property type="entry name" value="PRE-MRNA-SPLICING REGULATOR WTAP"/>
    <property type="match status" value="1"/>
</dbReference>
<keyword evidence="3" id="KW-0507">mRNA processing</keyword>
<evidence type="ECO:0000256" key="3">
    <source>
        <dbReference type="ARBA" id="ARBA00022664"/>
    </source>
</evidence>
<evidence type="ECO:0000256" key="1">
    <source>
        <dbReference type="ARBA" id="ARBA00004123"/>
    </source>
</evidence>
<dbReference type="GO" id="GO:0008380">
    <property type="term" value="P:RNA splicing"/>
    <property type="evidence" value="ECO:0007669"/>
    <property type="project" value="UniProtKB-KW"/>
</dbReference>